<comment type="caution">
    <text evidence="6">The sequence shown here is derived from an EMBL/GenBank/DDBJ whole genome shotgun (WGS) entry which is preliminary data.</text>
</comment>
<evidence type="ECO:0000256" key="2">
    <source>
        <dbReference type="SAM" id="Phobius"/>
    </source>
</evidence>
<reference evidence="6 7" key="1">
    <citation type="submission" date="2020-07" db="EMBL/GenBank/DDBJ databases">
        <title>Metarhizium humberi genome.</title>
        <authorList>
            <person name="Lysoe E."/>
        </authorList>
    </citation>
    <scope>NUCLEOTIDE SEQUENCE [LARGE SCALE GENOMIC DNA]</scope>
    <source>
        <strain evidence="6 7">ESALQ1638</strain>
    </source>
</reference>
<accession>A0A9P8M5Y9</accession>
<keyword evidence="2" id="KW-0472">Membrane</keyword>
<keyword evidence="2" id="KW-0812">Transmembrane</keyword>
<dbReference type="PANTHER" id="PTHR35895:SF3">
    <property type="entry name" value="PRE-RRNA PROCESSING PROTEIN"/>
    <property type="match status" value="1"/>
</dbReference>
<evidence type="ECO:0000259" key="5">
    <source>
        <dbReference type="Pfam" id="PF26153"/>
    </source>
</evidence>
<dbReference type="Pfam" id="PF22786">
    <property type="entry name" value="Tag1_C"/>
    <property type="match status" value="1"/>
</dbReference>
<feature type="compositionally biased region" description="Basic and acidic residues" evidence="1">
    <location>
        <begin position="36"/>
        <end position="63"/>
    </location>
</feature>
<dbReference type="PANTHER" id="PTHR35895">
    <property type="entry name" value="CHROMOSOME 16, WHOLE GENOME SHOTGUN SEQUENCE"/>
    <property type="match status" value="1"/>
</dbReference>
<organism evidence="6 7">
    <name type="scientific">Metarhizium humberi</name>
    <dbReference type="NCBI Taxonomy" id="2596975"/>
    <lineage>
        <taxon>Eukaryota</taxon>
        <taxon>Fungi</taxon>
        <taxon>Dikarya</taxon>
        <taxon>Ascomycota</taxon>
        <taxon>Pezizomycotina</taxon>
        <taxon>Sordariomycetes</taxon>
        <taxon>Hypocreomycetidae</taxon>
        <taxon>Hypocreales</taxon>
        <taxon>Clavicipitaceae</taxon>
        <taxon>Metarhizium</taxon>
    </lineage>
</organism>
<dbReference type="Pfam" id="PF26174">
    <property type="entry name" value="LEA-2_1"/>
    <property type="match status" value="1"/>
</dbReference>
<evidence type="ECO:0000256" key="1">
    <source>
        <dbReference type="SAM" id="MobiDB-lite"/>
    </source>
</evidence>
<evidence type="ECO:0000259" key="4">
    <source>
        <dbReference type="Pfam" id="PF26150"/>
    </source>
</evidence>
<protein>
    <recommendedName>
        <fullName evidence="8">Pre-rRNA processing protein</fullName>
    </recommendedName>
</protein>
<feature type="transmembrane region" description="Helical" evidence="2">
    <location>
        <begin position="72"/>
        <end position="92"/>
    </location>
</feature>
<name>A0A9P8M5Y9_9HYPO</name>
<keyword evidence="7" id="KW-1185">Reference proteome</keyword>
<dbReference type="Pfam" id="PF26153">
    <property type="entry name" value="LEA-2L_5"/>
    <property type="match status" value="1"/>
</dbReference>
<feature type="domain" description="Tag1-like fourth Ig-like" evidence="4">
    <location>
        <begin position="584"/>
        <end position="700"/>
    </location>
</feature>
<dbReference type="InterPro" id="IPR059066">
    <property type="entry name" value="Ig_Tag1-like_5th"/>
</dbReference>
<keyword evidence="2" id="KW-1133">Transmembrane helix</keyword>
<dbReference type="InterPro" id="IPR046368">
    <property type="entry name" value="Tag1"/>
</dbReference>
<evidence type="ECO:0008006" key="8">
    <source>
        <dbReference type="Google" id="ProtNLM"/>
    </source>
</evidence>
<dbReference type="EMBL" id="JACEFI010000017">
    <property type="protein sequence ID" value="KAH0594186.1"/>
    <property type="molecule type" value="Genomic_DNA"/>
</dbReference>
<dbReference type="InterPro" id="IPR059065">
    <property type="entry name" value="Ig_Tag1-like_4th"/>
</dbReference>
<gene>
    <name evidence="6" type="ORF">MHUMG1_08025</name>
</gene>
<dbReference type="Pfam" id="PF26150">
    <property type="entry name" value="LEA-2_4"/>
    <property type="match status" value="1"/>
</dbReference>
<feature type="region of interest" description="Disordered" evidence="1">
    <location>
        <begin position="1"/>
        <end position="64"/>
    </location>
</feature>
<dbReference type="AlphaFoldDB" id="A0A9P8M5Y9"/>
<sequence>MAAYADERSPLLATTNEQENETEADARNESSPLLRNRRDSATDGDHEHHHDISPDSPHKGEAPHRKRRWPSLIAMVILASLVIVVMVLGFVVPPAVQQYVETAVVLEPTDLSIESLTANGVRARVKATFQLDGSRVKDENARRVGRLATTIMRQLGTAATKLRVHLPHYGNALVGTADLPPITLNLVDGQVTNLDFVTEIAPGDTDTMRKVVNEWLKGNLETLQVTGATALSLKSGIFPLGTHDVSESMVFEANELPSMPEYTMQSLVFHDVPTGDNGQMGVGANVSMTAYNEFPIDLTIPSLGFEVLVPNCNLSQPNIKIATAATSAIDVHAKSNVTVEAEGVIRELPESLTKACTPSEFSPLDNFMKRYLHGEDAEVFVRGKAPEGGDLPGWIGEFIESITVPVQFPGRSLDNFLRNFSLDDVDFKLPSPFADPSDADSKPRVSGTVLILAAIPTDLDINIEVTSLRANGDLLYKGTKFGELHVDEWQKATSNIIRNPGDGEDLLKVVSRIVDTPIDITDSDTFSNIIQELLFGDEDIILDVNSTVDVKVSTVLGNLVIRRVPAAGKVPVKHVPGDTLAALNPQVGEVHILNTSSTGVHIQASITVTNPTPYTASIPYVNIHILEDNLLIGEAITKNLHFKPGVNTNITVEATWDPPSFGGKKAHKAARRLLSEYLSGENTTITLRTHNGTIPTVPIIGEALSKINLTLSTPRLELPGDEDTEGQGFIRDATFHILSSTATFMLASPLRYDTVSIEYINATAFYNHTEPIGQIIRDEPFDVSPGVSQTPRLPVEWSADHMGLDKLKKALGGKLKLDAVADVTVRVGYWFETVHYVGKGIGLRLDEERKGNAALDEVIAAWDSPQ</sequence>
<evidence type="ECO:0000313" key="6">
    <source>
        <dbReference type="EMBL" id="KAH0594186.1"/>
    </source>
</evidence>
<proteinExistence type="predicted"/>
<dbReference type="GO" id="GO:0000329">
    <property type="term" value="C:fungal-type vacuole membrane"/>
    <property type="evidence" value="ECO:0007669"/>
    <property type="project" value="InterPro"/>
</dbReference>
<evidence type="ECO:0000313" key="7">
    <source>
        <dbReference type="Proteomes" id="UP000764110"/>
    </source>
</evidence>
<feature type="domain" description="Tag1-like fifth Ig-like" evidence="5">
    <location>
        <begin position="723"/>
        <end position="834"/>
    </location>
</feature>
<evidence type="ECO:0000259" key="3">
    <source>
        <dbReference type="Pfam" id="PF22786"/>
    </source>
</evidence>
<feature type="domain" description="Tag1 C-terminal" evidence="3">
    <location>
        <begin position="460"/>
        <end position="573"/>
    </location>
</feature>
<dbReference type="InterPro" id="IPR055011">
    <property type="entry name" value="Tag1_C"/>
</dbReference>
<dbReference type="Proteomes" id="UP000764110">
    <property type="component" value="Unassembled WGS sequence"/>
</dbReference>